<feature type="compositionally biased region" description="Basic and acidic residues" evidence="1">
    <location>
        <begin position="74"/>
        <end position="83"/>
    </location>
</feature>
<evidence type="ECO:0000259" key="2">
    <source>
        <dbReference type="Pfam" id="PF12274"/>
    </source>
</evidence>
<feature type="compositionally biased region" description="Basic residues" evidence="1">
    <location>
        <begin position="61"/>
        <end position="73"/>
    </location>
</feature>
<dbReference type="OrthoDB" id="693037at2759"/>
<dbReference type="OMA" id="DTSHAPY"/>
<reference evidence="3" key="1">
    <citation type="submission" date="2018-08" db="EMBL/GenBank/DDBJ databases">
        <authorList>
            <person name="Rossello M."/>
        </authorList>
    </citation>
    <scope>NUCLEOTIDE SEQUENCE [LARGE SCALE GENOMIC DNA]</scope>
    <source>
        <strain evidence="3">cv. Chinese Spring</strain>
    </source>
</reference>
<evidence type="ECO:0000313" key="3">
    <source>
        <dbReference type="EnsemblPlants" id="TraesCS1A02G087400.1"/>
    </source>
</evidence>
<evidence type="ECO:0000313" key="4">
    <source>
        <dbReference type="Proteomes" id="UP000019116"/>
    </source>
</evidence>
<evidence type="ECO:0000256" key="1">
    <source>
        <dbReference type="SAM" id="MobiDB-lite"/>
    </source>
</evidence>
<dbReference type="PANTHER" id="PTHR33326:SF45">
    <property type="entry name" value="OS05G0477500 PROTEIN"/>
    <property type="match status" value="1"/>
</dbReference>
<dbReference type="EnsemblPlants" id="TraesCS1A02G087400.1">
    <property type="protein sequence ID" value="TraesCS1A02G087400.1"/>
    <property type="gene ID" value="TraesCS1A02G087400"/>
</dbReference>
<keyword evidence="4" id="KW-1185">Reference proteome</keyword>
<reference evidence="3" key="2">
    <citation type="submission" date="2018-10" db="UniProtKB">
        <authorList>
            <consortium name="EnsemblPlants"/>
        </authorList>
    </citation>
    <scope>IDENTIFICATION</scope>
</reference>
<feature type="region of interest" description="Disordered" evidence="1">
    <location>
        <begin position="1"/>
        <end position="123"/>
    </location>
</feature>
<dbReference type="Pfam" id="PF12274">
    <property type="entry name" value="DUF3615"/>
    <property type="match status" value="1"/>
</dbReference>
<name>A0A3B5XVQ0_WHEAT</name>
<protein>
    <recommendedName>
        <fullName evidence="2">DUF3615 domain-containing protein</fullName>
    </recommendedName>
</protein>
<organism evidence="3">
    <name type="scientific">Triticum aestivum</name>
    <name type="common">Wheat</name>
    <dbReference type="NCBI Taxonomy" id="4565"/>
    <lineage>
        <taxon>Eukaryota</taxon>
        <taxon>Viridiplantae</taxon>
        <taxon>Streptophyta</taxon>
        <taxon>Embryophyta</taxon>
        <taxon>Tracheophyta</taxon>
        <taxon>Spermatophyta</taxon>
        <taxon>Magnoliopsida</taxon>
        <taxon>Liliopsida</taxon>
        <taxon>Poales</taxon>
        <taxon>Poaceae</taxon>
        <taxon>BOP clade</taxon>
        <taxon>Pooideae</taxon>
        <taxon>Triticodae</taxon>
        <taxon>Triticeae</taxon>
        <taxon>Triticinae</taxon>
        <taxon>Triticum</taxon>
    </lineage>
</organism>
<dbReference type="PANTHER" id="PTHR33326">
    <property type="entry name" value="OS05G0543800 PROTEIN"/>
    <property type="match status" value="1"/>
</dbReference>
<dbReference type="Gramene" id="TraesCLE_scaffold_021839_01G000200.1">
    <property type="protein sequence ID" value="TraesCLE_scaffold_021839_01G000200.1"/>
    <property type="gene ID" value="TraesCLE_scaffold_021839_01G000200"/>
</dbReference>
<proteinExistence type="predicted"/>
<sequence>MDGLRDNSRPPFHGIDSPSPSEFRVSSNRRRRRSASPRPWPQRSADTSHAPYRRPSPSPRRERHREHHHRRERSRSPRLESARKAGSPSAKWSRFEAGSSSSSVLAPPLMDDGSTTPDCPDSPIYCYEDDQRIRFGQYGVSDGSGITDREPDGKQEDHSYNALVDDFMGAVVENWGEPANFDQAAREERYQKQTKRFAELALKCYNKNKNNKVKYSLVEAIDGAIFYERSYDYAHVNFYANAKNGPKKNNPKVLVFAELKHVGRRVNAMALTSFHFLDEKKQTTGRRDVARSSRVIWDIYHCYVCTNDIKHPEGSSTQREERASQGRHGCVTTKPALAALAPPVLVVLAACGARRPGHGATHACRPSRPPARALPVLRRLGNGAASRSSPRPSMLVVLAARTPRRSPS</sequence>
<feature type="domain" description="DUF3615" evidence="2">
    <location>
        <begin position="198"/>
        <end position="312"/>
    </location>
</feature>
<accession>A0A3B5XVQ0</accession>
<dbReference type="Gramene" id="TraesCS1A03G0211700.1">
    <property type="protein sequence ID" value="TraesCS1A03G0211700.1.CDS"/>
    <property type="gene ID" value="TraesCS1A03G0211700"/>
</dbReference>
<dbReference type="Gramene" id="TraesWEE_scaffold_003299_01G000200.1">
    <property type="protein sequence ID" value="TraesWEE_scaffold_003299_01G000200.1"/>
    <property type="gene ID" value="TraesWEE_scaffold_003299_01G000200"/>
</dbReference>
<dbReference type="AlphaFoldDB" id="A0A3B5XVQ0"/>
<dbReference type="InterPro" id="IPR022059">
    <property type="entry name" value="DUF3615"/>
</dbReference>
<dbReference type="Gramene" id="TraesROB_scaffold_034461_01G000200.1">
    <property type="protein sequence ID" value="TraesROB_scaffold_034461_01G000200.1"/>
    <property type="gene ID" value="TraesROB_scaffold_034461_01G000200"/>
</dbReference>
<dbReference type="Proteomes" id="UP000019116">
    <property type="component" value="Chromosome 1A"/>
</dbReference>
<dbReference type="Gramene" id="TraesCS1A02G087400.1">
    <property type="protein sequence ID" value="TraesCS1A02G087400.1"/>
    <property type="gene ID" value="TraesCS1A02G087400"/>
</dbReference>